<feature type="compositionally biased region" description="Low complexity" evidence="1">
    <location>
        <begin position="343"/>
        <end position="355"/>
    </location>
</feature>
<dbReference type="EMBL" id="DYZA01000075">
    <property type="protein sequence ID" value="HJD96793.1"/>
    <property type="molecule type" value="Genomic_DNA"/>
</dbReference>
<dbReference type="GO" id="GO:0004222">
    <property type="term" value="F:metalloendopeptidase activity"/>
    <property type="evidence" value="ECO:0007669"/>
    <property type="project" value="TreeGrafter"/>
</dbReference>
<evidence type="ECO:0000256" key="2">
    <source>
        <dbReference type="SAM" id="SignalP"/>
    </source>
</evidence>
<dbReference type="AlphaFoldDB" id="A0A921AW11"/>
<dbReference type="InterPro" id="IPR050570">
    <property type="entry name" value="Cell_wall_metabolism_enzyme"/>
</dbReference>
<evidence type="ECO:0000259" key="3">
    <source>
        <dbReference type="Pfam" id="PF01551"/>
    </source>
</evidence>
<dbReference type="Pfam" id="PF01551">
    <property type="entry name" value="Peptidase_M23"/>
    <property type="match status" value="1"/>
</dbReference>
<feature type="chain" id="PRO_5036688614" evidence="2">
    <location>
        <begin position="29"/>
        <end position="355"/>
    </location>
</feature>
<dbReference type="PANTHER" id="PTHR21666">
    <property type="entry name" value="PEPTIDASE-RELATED"/>
    <property type="match status" value="1"/>
</dbReference>
<dbReference type="PANTHER" id="PTHR21666:SF270">
    <property type="entry name" value="MUREIN HYDROLASE ACTIVATOR ENVC"/>
    <property type="match status" value="1"/>
</dbReference>
<dbReference type="Gene3D" id="2.70.70.10">
    <property type="entry name" value="Glucose Permease (Domain IIA)"/>
    <property type="match status" value="1"/>
</dbReference>
<dbReference type="PROSITE" id="PS51257">
    <property type="entry name" value="PROKAR_LIPOPROTEIN"/>
    <property type="match status" value="1"/>
</dbReference>
<gene>
    <name evidence="4" type="ORF">K8W16_04005</name>
</gene>
<feature type="region of interest" description="Disordered" evidence="1">
    <location>
        <begin position="285"/>
        <end position="355"/>
    </location>
</feature>
<dbReference type="RefSeq" id="WP_304121348.1">
    <property type="nucleotide sequence ID" value="NZ_DYZA01000075.1"/>
</dbReference>
<accession>A0A921AW11</accession>
<protein>
    <submittedName>
        <fullName evidence="4">M23 family metallopeptidase</fullName>
    </submittedName>
</protein>
<dbReference type="SUPFAM" id="SSF51261">
    <property type="entry name" value="Duplicated hybrid motif"/>
    <property type="match status" value="1"/>
</dbReference>
<dbReference type="InterPro" id="IPR016047">
    <property type="entry name" value="M23ase_b-sheet_dom"/>
</dbReference>
<feature type="signal peptide" evidence="2">
    <location>
        <begin position="1"/>
        <end position="28"/>
    </location>
</feature>
<sequence>MSSARRFAATVLCCALMGCAGLSQTACAPKQKTLPETSVPAPEETADSSDSFDSLVLDRELSLAAQKPGILVSSSSLSVSALEEHHALYGDSLELTSDPLSLSLPSGVLQLESVPGSTGQWNMPAPGSAEERRLAAMHTKEALCSAGETVCITSPYGVRRSSRRSHKGIDIRAPLGSPIMAFRGGVVVCAEYHRSYGYMVEIQQDDGIRARYAHMSQILTRKGDRVEPGLMIGRVGSTGRSTGPHLHFELLRDNRQMNPMAYLPTPKQVVTKGTEADAAAARQALAKSGHAKKKSAVKKSSSKKKSTVKKQSSTKKKSVAKKSSSSKKSTAQKAASTKKKSAAKTASSKKTAPKS</sequence>
<name>A0A921AW11_9BACT</name>
<feature type="compositionally biased region" description="Low complexity" evidence="1">
    <location>
        <begin position="321"/>
        <end position="335"/>
    </location>
</feature>
<reference evidence="4" key="1">
    <citation type="journal article" date="2021" name="PeerJ">
        <title>Extensive microbial diversity within the chicken gut microbiome revealed by metagenomics and culture.</title>
        <authorList>
            <person name="Gilroy R."/>
            <person name="Ravi A."/>
            <person name="Getino M."/>
            <person name="Pursley I."/>
            <person name="Horton D.L."/>
            <person name="Alikhan N.F."/>
            <person name="Baker D."/>
            <person name="Gharbi K."/>
            <person name="Hall N."/>
            <person name="Watson M."/>
            <person name="Adriaenssens E.M."/>
            <person name="Foster-Nyarko E."/>
            <person name="Jarju S."/>
            <person name="Secka A."/>
            <person name="Antonio M."/>
            <person name="Oren A."/>
            <person name="Chaudhuri R.R."/>
            <person name="La Ragione R."/>
            <person name="Hildebrand F."/>
            <person name="Pallen M.J."/>
        </authorList>
    </citation>
    <scope>NUCLEOTIDE SEQUENCE</scope>
    <source>
        <strain evidence="4">ChiGjej2B2-19336</strain>
    </source>
</reference>
<proteinExistence type="predicted"/>
<evidence type="ECO:0000313" key="5">
    <source>
        <dbReference type="Proteomes" id="UP000698963"/>
    </source>
</evidence>
<dbReference type="Proteomes" id="UP000698963">
    <property type="component" value="Unassembled WGS sequence"/>
</dbReference>
<dbReference type="CDD" id="cd12797">
    <property type="entry name" value="M23_peptidase"/>
    <property type="match status" value="1"/>
</dbReference>
<evidence type="ECO:0000256" key="1">
    <source>
        <dbReference type="SAM" id="MobiDB-lite"/>
    </source>
</evidence>
<reference evidence="4" key="2">
    <citation type="submission" date="2021-09" db="EMBL/GenBank/DDBJ databases">
        <authorList>
            <person name="Gilroy R."/>
        </authorList>
    </citation>
    <scope>NUCLEOTIDE SEQUENCE</scope>
    <source>
        <strain evidence="4">ChiGjej2B2-19336</strain>
    </source>
</reference>
<feature type="domain" description="M23ase beta-sheet core" evidence="3">
    <location>
        <begin position="165"/>
        <end position="259"/>
    </location>
</feature>
<keyword evidence="2" id="KW-0732">Signal</keyword>
<dbReference type="InterPro" id="IPR011055">
    <property type="entry name" value="Dup_hybrid_motif"/>
</dbReference>
<evidence type="ECO:0000313" key="4">
    <source>
        <dbReference type="EMBL" id="HJD96793.1"/>
    </source>
</evidence>
<comment type="caution">
    <text evidence="4">The sequence shown here is derived from an EMBL/GenBank/DDBJ whole genome shotgun (WGS) entry which is preliminary data.</text>
</comment>
<organism evidence="4 5">
    <name type="scientific">Mailhella massiliensis</name>
    <dbReference type="NCBI Taxonomy" id="1903261"/>
    <lineage>
        <taxon>Bacteria</taxon>
        <taxon>Pseudomonadati</taxon>
        <taxon>Thermodesulfobacteriota</taxon>
        <taxon>Desulfovibrionia</taxon>
        <taxon>Desulfovibrionales</taxon>
        <taxon>Desulfovibrionaceae</taxon>
        <taxon>Mailhella</taxon>
    </lineage>
</organism>
<feature type="compositionally biased region" description="Basic residues" evidence="1">
    <location>
        <begin position="289"/>
        <end position="320"/>
    </location>
</feature>